<dbReference type="Pfam" id="PF07715">
    <property type="entry name" value="Plug"/>
    <property type="match status" value="1"/>
</dbReference>
<dbReference type="Gene3D" id="2.170.130.10">
    <property type="entry name" value="TonB-dependent receptor, plug domain"/>
    <property type="match status" value="1"/>
</dbReference>
<evidence type="ECO:0000256" key="9">
    <source>
        <dbReference type="RuleBase" id="RU003357"/>
    </source>
</evidence>
<evidence type="ECO:0000259" key="12">
    <source>
        <dbReference type="Pfam" id="PF07715"/>
    </source>
</evidence>
<dbReference type="InterPro" id="IPR000531">
    <property type="entry name" value="Beta-barrel_TonB"/>
</dbReference>
<evidence type="ECO:0000313" key="14">
    <source>
        <dbReference type="Proteomes" id="UP000462014"/>
    </source>
</evidence>
<dbReference type="InterPro" id="IPR023997">
    <property type="entry name" value="TonB-dep_OMP_SusC/RagA_CS"/>
</dbReference>
<feature type="domain" description="TonB-dependent receptor-like beta-barrel" evidence="11">
    <location>
        <begin position="423"/>
        <end position="833"/>
    </location>
</feature>
<evidence type="ECO:0000256" key="6">
    <source>
        <dbReference type="ARBA" id="ARBA00023136"/>
    </source>
</evidence>
<dbReference type="Gene3D" id="2.40.170.20">
    <property type="entry name" value="TonB-dependent receptor, beta-barrel domain"/>
    <property type="match status" value="1"/>
</dbReference>
<keyword evidence="7 8" id="KW-0998">Cell outer membrane</keyword>
<dbReference type="Pfam" id="PF13715">
    <property type="entry name" value="CarbopepD_reg_2"/>
    <property type="match status" value="1"/>
</dbReference>
<protein>
    <submittedName>
        <fullName evidence="13">SusC/RagA family TonB-linked outer membrane protein</fullName>
    </submittedName>
</protein>
<dbReference type="InterPro" id="IPR008969">
    <property type="entry name" value="CarboxyPept-like_regulatory"/>
</dbReference>
<evidence type="ECO:0000256" key="8">
    <source>
        <dbReference type="PROSITE-ProRule" id="PRU01360"/>
    </source>
</evidence>
<name>A0A7K1STL5_9SPHI</name>
<evidence type="ECO:0000313" key="13">
    <source>
        <dbReference type="EMBL" id="MVN20646.1"/>
    </source>
</evidence>
<evidence type="ECO:0000256" key="10">
    <source>
        <dbReference type="SAM" id="SignalP"/>
    </source>
</evidence>
<keyword evidence="14" id="KW-1185">Reference proteome</keyword>
<sequence>MKQKLLIFFLFGLFSLQNAFAQNRKITGSVTGSDDGQPLPGVSVIVTGTNIGTQTDAQGLYSVNVPSNARSLTFTYIGFGQRIVQVGGQSLINVKLTADNKTLNEVVVVGYGTQQRKDVTGAVGSLKGSAVTDQPVASFDQALAGKVSGVQVTVPSGILGQPPRIRIRGTNSISSGADPLYVLDGVPIITGNQGANTSNNPLGDINPNDIQSIDVLKDGSATAIYGSRGSNGVIIITTKRGILGKPRINYDSWFASAQPSKRFKLLNAAEFITVANEKLFNAASAANQASGAYKKAFPTLDPNGNPYDTDWQSVVFNNHAFQQNHALSISGATDQSNYFFSLGYADLQGIINSNSQRKYQVRGKIEQKAFNNHVTFGVNTSASYIDNHGLNTSTTGLSGNVSTAIRDLPNVPVFNADGSYNLSNVNSLGAGANTQNIDDNYTNIKYIIDHNIYRNQNVTLNGDAFVNVNIIKGLDFRTQIGTNAQFGEDYLYWNPVHGDGGSSTKGYESQYYIPNFRYDWINTLTYNKLIGDHNINVVGGIEFQKSRYRYFYANGSQISSDFFGGQNIISNSLTQSTFGIGGNVSEQAYKSFFGRANYSFKDRYLLSFTFRADAISSLPAGHQYAYLPGGSIGWRISKESFFTQSEGLKFISDLKIRGGYAKTGNTDIGNYPFAGTFGAATYGSQSGLAYTQVGNSNLKFETTGKFDVGLDVSFLNDRISLTTDYFYNNDNNLILAAPTAPSLGVPGNSINQNIGTMTNKGFELGINSVNIKTSNFTWSTDFNLTLVKNKVTALANNNTDVTYTYNINRVGSSVGSIYGYQYAGVNPANGNPLYIKGNGQLIQGNIPNQLYYTYDPANPTVMTTANQTTLSAADKRILGNSNPTYIGGLNNTVTYKGVDLSLFLIFSGGNKIMNVTRQEVLLNQKFQNGGTELLNRWTPTNTNTDVPKLYYGRDAFINNTANATSRFVEDGKFIRGQNIILGYSLPKLLLDKIKLSRVRVYAEVQNAFVITKYTGLDPELTQNVTTNAQANTQAGVDYNTNPKARTYTIGLNVGF</sequence>
<dbReference type="InterPro" id="IPR036942">
    <property type="entry name" value="Beta-barrel_TonB_sf"/>
</dbReference>
<evidence type="ECO:0000256" key="5">
    <source>
        <dbReference type="ARBA" id="ARBA00023077"/>
    </source>
</evidence>
<feature type="chain" id="PRO_5029681066" evidence="10">
    <location>
        <begin position="22"/>
        <end position="1055"/>
    </location>
</feature>
<accession>A0A7K1STL5</accession>
<feature type="signal peptide" evidence="10">
    <location>
        <begin position="1"/>
        <end position="21"/>
    </location>
</feature>
<dbReference type="NCBIfam" id="TIGR04057">
    <property type="entry name" value="SusC_RagA_signa"/>
    <property type="match status" value="1"/>
</dbReference>
<dbReference type="Pfam" id="PF00593">
    <property type="entry name" value="TonB_dep_Rec_b-barrel"/>
    <property type="match status" value="1"/>
</dbReference>
<evidence type="ECO:0000256" key="2">
    <source>
        <dbReference type="ARBA" id="ARBA00022448"/>
    </source>
</evidence>
<organism evidence="13 14">
    <name type="scientific">Mucilaginibacter arboris</name>
    <dbReference type="NCBI Taxonomy" id="2682090"/>
    <lineage>
        <taxon>Bacteria</taxon>
        <taxon>Pseudomonadati</taxon>
        <taxon>Bacteroidota</taxon>
        <taxon>Sphingobacteriia</taxon>
        <taxon>Sphingobacteriales</taxon>
        <taxon>Sphingobacteriaceae</taxon>
        <taxon>Mucilaginibacter</taxon>
    </lineage>
</organism>
<evidence type="ECO:0000256" key="7">
    <source>
        <dbReference type="ARBA" id="ARBA00023237"/>
    </source>
</evidence>
<evidence type="ECO:0000256" key="3">
    <source>
        <dbReference type="ARBA" id="ARBA00022452"/>
    </source>
</evidence>
<dbReference type="PROSITE" id="PS52016">
    <property type="entry name" value="TONB_DEPENDENT_REC_3"/>
    <property type="match status" value="1"/>
</dbReference>
<evidence type="ECO:0000256" key="1">
    <source>
        <dbReference type="ARBA" id="ARBA00004571"/>
    </source>
</evidence>
<dbReference type="SUPFAM" id="SSF49464">
    <property type="entry name" value="Carboxypeptidase regulatory domain-like"/>
    <property type="match status" value="1"/>
</dbReference>
<dbReference type="InterPro" id="IPR039426">
    <property type="entry name" value="TonB-dep_rcpt-like"/>
</dbReference>
<keyword evidence="4 8" id="KW-0812">Transmembrane</keyword>
<feature type="domain" description="TonB-dependent receptor plug" evidence="12">
    <location>
        <begin position="117"/>
        <end position="233"/>
    </location>
</feature>
<keyword evidence="3 8" id="KW-1134">Transmembrane beta strand</keyword>
<comment type="similarity">
    <text evidence="8 9">Belongs to the TonB-dependent receptor family.</text>
</comment>
<dbReference type="InterPro" id="IPR012910">
    <property type="entry name" value="Plug_dom"/>
</dbReference>
<dbReference type="GO" id="GO:0009279">
    <property type="term" value="C:cell outer membrane"/>
    <property type="evidence" value="ECO:0007669"/>
    <property type="project" value="UniProtKB-SubCell"/>
</dbReference>
<dbReference type="InterPro" id="IPR023996">
    <property type="entry name" value="TonB-dep_OMP_SusC/RagA"/>
</dbReference>
<proteinExistence type="inferred from homology"/>
<dbReference type="EMBL" id="WPIK01000003">
    <property type="protein sequence ID" value="MVN20646.1"/>
    <property type="molecule type" value="Genomic_DNA"/>
</dbReference>
<keyword evidence="2 8" id="KW-0813">Transport</keyword>
<comment type="caution">
    <text evidence="13">The sequence shown here is derived from an EMBL/GenBank/DDBJ whole genome shotgun (WGS) entry which is preliminary data.</text>
</comment>
<comment type="subcellular location">
    <subcellularLocation>
        <location evidence="1 8">Cell outer membrane</location>
        <topology evidence="1 8">Multi-pass membrane protein</topology>
    </subcellularLocation>
</comment>
<dbReference type="InterPro" id="IPR037066">
    <property type="entry name" value="Plug_dom_sf"/>
</dbReference>
<keyword evidence="6 8" id="KW-0472">Membrane</keyword>
<keyword evidence="10" id="KW-0732">Signal</keyword>
<dbReference type="AlphaFoldDB" id="A0A7K1STL5"/>
<dbReference type="RefSeq" id="WP_157564328.1">
    <property type="nucleotide sequence ID" value="NZ_WPIK01000003.1"/>
</dbReference>
<dbReference type="SUPFAM" id="SSF56935">
    <property type="entry name" value="Porins"/>
    <property type="match status" value="1"/>
</dbReference>
<evidence type="ECO:0000259" key="11">
    <source>
        <dbReference type="Pfam" id="PF00593"/>
    </source>
</evidence>
<gene>
    <name evidence="13" type="ORF">GO621_03745</name>
</gene>
<reference evidence="13 14" key="1">
    <citation type="submission" date="2019-12" db="EMBL/GenBank/DDBJ databases">
        <title>Mucilaginibacter sp. HMF7410 genome sequencing and assembly.</title>
        <authorList>
            <person name="Kang H."/>
            <person name="Cha I."/>
            <person name="Kim H."/>
            <person name="Joh K."/>
        </authorList>
    </citation>
    <scope>NUCLEOTIDE SEQUENCE [LARGE SCALE GENOMIC DNA]</scope>
    <source>
        <strain evidence="13 14">HMF7410</strain>
    </source>
</reference>
<evidence type="ECO:0000256" key="4">
    <source>
        <dbReference type="ARBA" id="ARBA00022692"/>
    </source>
</evidence>
<dbReference type="Gene3D" id="2.60.40.1120">
    <property type="entry name" value="Carboxypeptidase-like, regulatory domain"/>
    <property type="match status" value="1"/>
</dbReference>
<keyword evidence="5 9" id="KW-0798">TonB box</keyword>
<dbReference type="Proteomes" id="UP000462014">
    <property type="component" value="Unassembled WGS sequence"/>
</dbReference>
<dbReference type="NCBIfam" id="TIGR04056">
    <property type="entry name" value="OMP_RagA_SusC"/>
    <property type="match status" value="1"/>
</dbReference>